<evidence type="ECO:0000259" key="6">
    <source>
        <dbReference type="Pfam" id="PF04130"/>
    </source>
</evidence>
<comment type="caution">
    <text evidence="8">The sequence shown here is derived from an EMBL/GenBank/DDBJ whole genome shotgun (WGS) entry which is preliminary data.</text>
</comment>
<dbReference type="OMA" id="YIFHECL"/>
<dbReference type="Gene3D" id="1.20.120.1900">
    <property type="entry name" value="Gamma-tubulin complex, C-terminal domain"/>
    <property type="match status" value="1"/>
</dbReference>
<evidence type="ECO:0000256" key="1">
    <source>
        <dbReference type="ARBA" id="ARBA00010337"/>
    </source>
</evidence>
<keyword evidence="4 5" id="KW-0206">Cytoskeleton</keyword>
<feature type="domain" description="Gamma tubulin complex component protein N-terminal" evidence="7">
    <location>
        <begin position="236"/>
        <end position="522"/>
    </location>
</feature>
<dbReference type="GO" id="GO:0051321">
    <property type="term" value="P:meiotic cell cycle"/>
    <property type="evidence" value="ECO:0007669"/>
    <property type="project" value="TreeGrafter"/>
</dbReference>
<gene>
    <name evidence="8" type="primary">tubgcp3</name>
    <name evidence="8" type="ORF">Tcan_17948</name>
</gene>
<evidence type="ECO:0000256" key="3">
    <source>
        <dbReference type="ARBA" id="ARBA00022701"/>
    </source>
</evidence>
<feature type="domain" description="Gamma tubulin complex component C-terminal" evidence="6">
    <location>
        <begin position="533"/>
        <end position="869"/>
    </location>
</feature>
<evidence type="ECO:0000256" key="4">
    <source>
        <dbReference type="ARBA" id="ARBA00023212"/>
    </source>
</evidence>
<dbReference type="GO" id="GO:0007020">
    <property type="term" value="P:microtubule nucleation"/>
    <property type="evidence" value="ECO:0007669"/>
    <property type="project" value="InterPro"/>
</dbReference>
<accession>A0A0B2VL74</accession>
<evidence type="ECO:0000256" key="5">
    <source>
        <dbReference type="RuleBase" id="RU363050"/>
    </source>
</evidence>
<sequence length="879" mass="98455">MNMGFAKHAVVSFAYGLSPASPTCALPPDNCNQMSSASKGDEVSSDHHPSANDFDPLLDELIKQFGCDPAQREQIASFLVTWPVADTDTQSLIRRARSKIAKRSDSGARAFNATVDALRSCNDLPNADDVIRFIIMCGSGRTAERISQRNARVAAANAALLNDLRTPSKSPSSTISSHSTKTLFATATPSSACSATTYSFNSKTFLPVEVRTMPKKSPVLTGRCKGRTAVSNEEMVRQLLSALLGSEGRYITRGGAPGDRLVIAKHCAVDDALHAQIESLLCVANAFYDVQHVAQRQKSDLLTKAFILCLSDVISEYIAIVSKLESHLTILRESVTPLAIYYGLGDWQLRMQYLAHIAMKSGEMKGTAILNAIYTAYCCTPRDSPMRSSLRHILRAMLAVFHEALRDWLLYGRLNQTGNEWMIMKEESARAGDPWNDGYRINREAIPVFFTDFPKIFQKILVIGKSVALLSSMAAADHSLAERRHLFSMFDPLECYYLPSQMQKFLRTVNGFYERINMEVIRNVVIESNMRTHAELVQNHFLLVDENLARTFYTQIIEETGGDMSVLDSQKVCRALSSAKAACDSWPAAFATVARIDATCGLMEDELGILPSPRDSNGGPIVQLRYTANAPVSIIFNEAAIERYQRAFTFIWTVLCCDFQLADLNEKYSLSSSDASSIWPGFLHLCRLFSSVFARMAQFLCVLRFHITYSVTTIYTQRFNMELNEYSNDLDKLINAHQLCLRGLEEGLFLSESCRDIRTLIASLCDLIFEATSIYGKFDSELAASVRNRSASTLIGHDLNDTARFELEEENIRVEDVFQQINFAYLPLIRNIDDKFVRQMRTLVDEMLQREEGMNLSNLAMQLDFTDYYHRNVGLKTKT</sequence>
<dbReference type="InterPro" id="IPR040457">
    <property type="entry name" value="GCP_C"/>
</dbReference>
<keyword evidence="3 5" id="KW-0493">Microtubule</keyword>
<dbReference type="GO" id="GO:0005874">
    <property type="term" value="C:microtubule"/>
    <property type="evidence" value="ECO:0007669"/>
    <property type="project" value="UniProtKB-KW"/>
</dbReference>
<dbReference type="InterPro" id="IPR041470">
    <property type="entry name" value="GCP_N"/>
</dbReference>
<dbReference type="GO" id="GO:0000922">
    <property type="term" value="C:spindle pole"/>
    <property type="evidence" value="ECO:0007669"/>
    <property type="project" value="InterPro"/>
</dbReference>
<dbReference type="InterPro" id="IPR042241">
    <property type="entry name" value="GCP_C_sf"/>
</dbReference>
<dbReference type="GO" id="GO:0043015">
    <property type="term" value="F:gamma-tubulin binding"/>
    <property type="evidence" value="ECO:0007669"/>
    <property type="project" value="InterPro"/>
</dbReference>
<dbReference type="EMBL" id="JPKZ01001398">
    <property type="protein sequence ID" value="KHN82149.1"/>
    <property type="molecule type" value="Genomic_DNA"/>
</dbReference>
<dbReference type="Pfam" id="PF04130">
    <property type="entry name" value="GCP_C_terminal"/>
    <property type="match status" value="1"/>
</dbReference>
<reference evidence="8 9" key="1">
    <citation type="submission" date="2014-11" db="EMBL/GenBank/DDBJ databases">
        <title>Genetic blueprint of the zoonotic pathogen Toxocara canis.</title>
        <authorList>
            <person name="Zhu X.-Q."/>
            <person name="Korhonen P.K."/>
            <person name="Cai H."/>
            <person name="Young N.D."/>
            <person name="Nejsum P."/>
            <person name="von Samson-Himmelstjerna G."/>
            <person name="Boag P.R."/>
            <person name="Tan P."/>
            <person name="Li Q."/>
            <person name="Min J."/>
            <person name="Yang Y."/>
            <person name="Wang X."/>
            <person name="Fang X."/>
            <person name="Hall R.S."/>
            <person name="Hofmann A."/>
            <person name="Sternberg P.W."/>
            <person name="Jex A.R."/>
            <person name="Gasser R.B."/>
        </authorList>
    </citation>
    <scope>NUCLEOTIDE SEQUENCE [LARGE SCALE GENOMIC DNA]</scope>
    <source>
        <strain evidence="8">PN_DK_2014</strain>
    </source>
</reference>
<dbReference type="Pfam" id="PF17681">
    <property type="entry name" value="GCP_N_terminal"/>
    <property type="match status" value="1"/>
</dbReference>
<dbReference type="GO" id="GO:0051011">
    <property type="term" value="F:microtubule minus-end binding"/>
    <property type="evidence" value="ECO:0007669"/>
    <property type="project" value="TreeGrafter"/>
</dbReference>
<dbReference type="GO" id="GO:0031122">
    <property type="term" value="P:cytoplasmic microtubule organization"/>
    <property type="evidence" value="ECO:0007669"/>
    <property type="project" value="TreeGrafter"/>
</dbReference>
<dbReference type="InterPro" id="IPR007259">
    <property type="entry name" value="GCP"/>
</dbReference>
<dbReference type="STRING" id="6265.A0A0B2VL74"/>
<keyword evidence="2 5" id="KW-0963">Cytoplasm</keyword>
<dbReference type="GO" id="GO:0051225">
    <property type="term" value="P:spindle assembly"/>
    <property type="evidence" value="ECO:0007669"/>
    <property type="project" value="TreeGrafter"/>
</dbReference>
<dbReference type="GO" id="GO:0000278">
    <property type="term" value="P:mitotic cell cycle"/>
    <property type="evidence" value="ECO:0007669"/>
    <property type="project" value="TreeGrafter"/>
</dbReference>
<dbReference type="AlphaFoldDB" id="A0A0B2VL74"/>
<dbReference type="OrthoDB" id="5860513at2759"/>
<dbReference type="Proteomes" id="UP000031036">
    <property type="component" value="Unassembled WGS sequence"/>
</dbReference>
<proteinExistence type="inferred from homology"/>
<keyword evidence="9" id="KW-1185">Reference proteome</keyword>
<organism evidence="8 9">
    <name type="scientific">Toxocara canis</name>
    <name type="common">Canine roundworm</name>
    <dbReference type="NCBI Taxonomy" id="6265"/>
    <lineage>
        <taxon>Eukaryota</taxon>
        <taxon>Metazoa</taxon>
        <taxon>Ecdysozoa</taxon>
        <taxon>Nematoda</taxon>
        <taxon>Chromadorea</taxon>
        <taxon>Rhabditida</taxon>
        <taxon>Spirurina</taxon>
        <taxon>Ascaridomorpha</taxon>
        <taxon>Ascaridoidea</taxon>
        <taxon>Toxocaridae</taxon>
        <taxon>Toxocara</taxon>
    </lineage>
</organism>
<dbReference type="PANTHER" id="PTHR19302:SF33">
    <property type="entry name" value="GAMMA-TUBULIN COMPLEX COMPONENT 5"/>
    <property type="match status" value="1"/>
</dbReference>
<evidence type="ECO:0000313" key="8">
    <source>
        <dbReference type="EMBL" id="KHN82149.1"/>
    </source>
</evidence>
<evidence type="ECO:0000259" key="7">
    <source>
        <dbReference type="Pfam" id="PF17681"/>
    </source>
</evidence>
<dbReference type="GO" id="GO:0000930">
    <property type="term" value="C:gamma-tubulin complex"/>
    <property type="evidence" value="ECO:0007669"/>
    <property type="project" value="TreeGrafter"/>
</dbReference>
<protein>
    <recommendedName>
        <fullName evidence="5">Gamma-tubulin complex component</fullName>
    </recommendedName>
</protein>
<comment type="similarity">
    <text evidence="1 5">Belongs to the TUBGCP family.</text>
</comment>
<dbReference type="PANTHER" id="PTHR19302">
    <property type="entry name" value="GAMMA TUBULIN COMPLEX PROTEIN"/>
    <property type="match status" value="1"/>
</dbReference>
<evidence type="ECO:0000313" key="9">
    <source>
        <dbReference type="Proteomes" id="UP000031036"/>
    </source>
</evidence>
<comment type="subcellular location">
    <subcellularLocation>
        <location evidence="5">Cytoplasm</location>
        <location evidence="5">Cytoskeleton</location>
        <location evidence="5">Microtubule organizing center</location>
    </subcellularLocation>
</comment>
<evidence type="ECO:0000256" key="2">
    <source>
        <dbReference type="ARBA" id="ARBA00022490"/>
    </source>
</evidence>
<name>A0A0B2VL74_TOXCA</name>